<dbReference type="Proteomes" id="UP000254939">
    <property type="component" value="Unassembled WGS sequence"/>
</dbReference>
<dbReference type="OrthoDB" id="7210594at2"/>
<gene>
    <name evidence="1" type="ORF">B5K06_09125</name>
</gene>
<dbReference type="SUPFAM" id="SSF52540">
    <property type="entry name" value="P-loop containing nucleoside triphosphate hydrolases"/>
    <property type="match status" value="1"/>
</dbReference>
<dbReference type="Gene3D" id="3.40.50.300">
    <property type="entry name" value="P-loop containing nucleotide triphosphate hydrolases"/>
    <property type="match status" value="1"/>
</dbReference>
<dbReference type="InterPro" id="IPR027417">
    <property type="entry name" value="P-loop_NTPase"/>
</dbReference>
<name>A0A370KRY2_9HYPH</name>
<evidence type="ECO:0000313" key="1">
    <source>
        <dbReference type="EMBL" id="RDJ12918.1"/>
    </source>
</evidence>
<sequence length="190" mass="22043">MPAYIEDTREAAGVLRQSARIMIIGCSGGGKSTLSRKISRRLDLPYFSMDKEFFWLPGWVKRSKDEERRLITDVVAGERWLMDGTGPSTFDLRVPRVEFVVWVRMPRWLCLWGICKRAFFHFGRTRPDMAPGCLERLPDREFLTYIWTFEKRFAPLVIAGLDKHGPDVPVFQLKSRREVNHLLDLLGAPT</sequence>
<organism evidence="1 2">
    <name type="scientific">Rhizobium grahamii</name>
    <dbReference type="NCBI Taxonomy" id="1120045"/>
    <lineage>
        <taxon>Bacteria</taxon>
        <taxon>Pseudomonadati</taxon>
        <taxon>Pseudomonadota</taxon>
        <taxon>Alphaproteobacteria</taxon>
        <taxon>Hyphomicrobiales</taxon>
        <taxon>Rhizobiaceae</taxon>
        <taxon>Rhizobium/Agrobacterium group</taxon>
        <taxon>Rhizobium</taxon>
    </lineage>
</organism>
<dbReference type="PANTHER" id="PTHR37816:SF2">
    <property type="entry name" value="DNA TOPOLOGY MODULATION PROTEIN FLAR-RELATED PROTEIN"/>
    <property type="match status" value="1"/>
</dbReference>
<proteinExistence type="predicted"/>
<accession>A0A370KRY2</accession>
<dbReference type="InterPro" id="IPR052922">
    <property type="entry name" value="Cytidylate_Kinase-2"/>
</dbReference>
<dbReference type="EMBL" id="NAAC01000009">
    <property type="protein sequence ID" value="RDJ12918.1"/>
    <property type="molecule type" value="Genomic_DNA"/>
</dbReference>
<protein>
    <submittedName>
        <fullName evidence="1">AAA family ATPase</fullName>
    </submittedName>
</protein>
<evidence type="ECO:0000313" key="2">
    <source>
        <dbReference type="Proteomes" id="UP000254939"/>
    </source>
</evidence>
<reference evidence="1 2" key="1">
    <citation type="submission" date="2017-03" db="EMBL/GenBank/DDBJ databases">
        <title>Genome analysis of Rhizobial strains effectives or ineffectives for nitrogen fixation isolated from bean seeds.</title>
        <authorList>
            <person name="Peralta H."/>
            <person name="Aguilar-Vera A."/>
            <person name="Mora Y."/>
            <person name="Vargas-Lagunas C."/>
            <person name="Girard L."/>
            <person name="Mora J."/>
        </authorList>
    </citation>
    <scope>NUCLEOTIDE SEQUENCE [LARGE SCALE GENOMIC DNA]</scope>
    <source>
        <strain evidence="1 2">CCGM3</strain>
    </source>
</reference>
<comment type="caution">
    <text evidence="1">The sequence shown here is derived from an EMBL/GenBank/DDBJ whole genome shotgun (WGS) entry which is preliminary data.</text>
</comment>
<dbReference type="PANTHER" id="PTHR37816">
    <property type="entry name" value="YALI0E33011P"/>
    <property type="match status" value="1"/>
</dbReference>
<dbReference type="AlphaFoldDB" id="A0A370KRY2"/>
<dbReference type="RefSeq" id="WP_114712641.1">
    <property type="nucleotide sequence ID" value="NZ_KZ857259.1"/>
</dbReference>